<feature type="signal peptide" evidence="2">
    <location>
        <begin position="1"/>
        <end position="35"/>
    </location>
</feature>
<dbReference type="EMBL" id="JACIDR010000001">
    <property type="protein sequence ID" value="MBB3971638.1"/>
    <property type="molecule type" value="Genomic_DNA"/>
</dbReference>
<dbReference type="Gene3D" id="2.160.20.10">
    <property type="entry name" value="Single-stranded right-handed beta-helix, Pectin lyase-like"/>
    <property type="match status" value="2"/>
</dbReference>
<dbReference type="InterPro" id="IPR051550">
    <property type="entry name" value="SCF-Subunits/Alg-Epimerases"/>
</dbReference>
<keyword evidence="1" id="KW-0677">Repeat</keyword>
<dbReference type="PANTHER" id="PTHR22990">
    <property type="entry name" value="F-BOX ONLY PROTEIN"/>
    <property type="match status" value="1"/>
</dbReference>
<dbReference type="PROSITE" id="PS51318">
    <property type="entry name" value="TAT"/>
    <property type="match status" value="1"/>
</dbReference>
<dbReference type="Pfam" id="PF13229">
    <property type="entry name" value="Beta_helix"/>
    <property type="match status" value="1"/>
</dbReference>
<dbReference type="InterPro" id="IPR006311">
    <property type="entry name" value="TAT_signal"/>
</dbReference>
<reference evidence="4 5" key="1">
    <citation type="submission" date="2020-08" db="EMBL/GenBank/DDBJ databases">
        <title>Genomic Encyclopedia of Type Strains, Phase IV (KMG-IV): sequencing the most valuable type-strain genomes for metagenomic binning, comparative biology and taxonomic classification.</title>
        <authorList>
            <person name="Goeker M."/>
        </authorList>
    </citation>
    <scope>NUCLEOTIDE SEQUENCE [LARGE SCALE GENOMIC DNA]</scope>
    <source>
        <strain evidence="4 5">DSM 25481</strain>
    </source>
</reference>
<evidence type="ECO:0000256" key="1">
    <source>
        <dbReference type="ARBA" id="ARBA00022737"/>
    </source>
</evidence>
<gene>
    <name evidence="4" type="ORF">GGR24_000271</name>
</gene>
<keyword evidence="2" id="KW-0732">Signal</keyword>
<evidence type="ECO:0000256" key="2">
    <source>
        <dbReference type="SAM" id="SignalP"/>
    </source>
</evidence>
<dbReference type="Proteomes" id="UP000528964">
    <property type="component" value="Unassembled WGS sequence"/>
</dbReference>
<dbReference type="InterPro" id="IPR012334">
    <property type="entry name" value="Pectin_lyas_fold"/>
</dbReference>
<protein>
    <submittedName>
        <fullName evidence="4">Putative secreted repeat protein (TIGR03808 family)</fullName>
    </submittedName>
</protein>
<dbReference type="InterPro" id="IPR022444">
    <property type="entry name" value="Cofactor-bd_rpt"/>
</dbReference>
<proteinExistence type="predicted"/>
<evidence type="ECO:0000313" key="4">
    <source>
        <dbReference type="EMBL" id="MBB3971638.1"/>
    </source>
</evidence>
<name>A0A7W6D1R7_9HYPH</name>
<feature type="domain" description="Right handed beta helix" evidence="3">
    <location>
        <begin position="163"/>
        <end position="316"/>
    </location>
</feature>
<dbReference type="SMART" id="SM00710">
    <property type="entry name" value="PbH1"/>
    <property type="match status" value="9"/>
</dbReference>
<evidence type="ECO:0000313" key="5">
    <source>
        <dbReference type="Proteomes" id="UP000528964"/>
    </source>
</evidence>
<dbReference type="NCBIfam" id="TIGR03807">
    <property type="entry name" value="RR_fam_repeat"/>
    <property type="match status" value="2"/>
</dbReference>
<dbReference type="RefSeq" id="WP_343066159.1">
    <property type="nucleotide sequence ID" value="NZ_JACIDR010000001.1"/>
</dbReference>
<comment type="caution">
    <text evidence="4">The sequence shown here is derived from an EMBL/GenBank/DDBJ whole genome shotgun (WGS) entry which is preliminary data.</text>
</comment>
<dbReference type="PANTHER" id="PTHR22990:SF15">
    <property type="entry name" value="F-BOX ONLY PROTEIN 10"/>
    <property type="match status" value="1"/>
</dbReference>
<dbReference type="InterPro" id="IPR011050">
    <property type="entry name" value="Pectin_lyase_fold/virulence"/>
</dbReference>
<dbReference type="InterPro" id="IPR022388">
    <property type="entry name" value="CHP03808"/>
</dbReference>
<evidence type="ECO:0000259" key="3">
    <source>
        <dbReference type="Pfam" id="PF13229"/>
    </source>
</evidence>
<sequence length="455" mass="46386">MTRAAPADLSLSRRRFMAASAAFAGLAAAPPFAEALPGALDGETLGLRPGEADQSRALGRALERAAREGRPLALRPGTYRVSNVSLPDGVTLVGAPRATRLELSGSGPVLSARGARRIALRGITFVGGSIPGAAETGVLEFADVSGLAMDDVTVLDAGANSVMLVRSGGTLRDCRFEGARQAALFSIDGKGVSLTDSVILGCRNNGVLLRRNDKADESSVISRNRIEDTGALDGGLGWNGNAINVSKAGGVMISGNAIRRSAFSAVRAHAADDVMITDNLCLDSGETCIFAEYGFSGAVISSNLVDGAGNGICIANFNEGGRLGTVVGNLVRNLFRRKKLDGPGDSYGLGIGVEADVAVTGNVVENAPTAGINAGWGPYLRDVTITGNVVRGCDVGISVSVVEGVGPATIVGNTVTGSRRGGVLGYRWDQVATPDLAIGGSGGLPGLTVAQNTLR</sequence>
<dbReference type="InterPro" id="IPR039448">
    <property type="entry name" value="Beta_helix"/>
</dbReference>
<dbReference type="NCBIfam" id="TIGR03808">
    <property type="entry name" value="RR_plus_rpt_1"/>
    <property type="match status" value="1"/>
</dbReference>
<organism evidence="4 5">
    <name type="scientific">Hansschlegelia beijingensis</name>
    <dbReference type="NCBI Taxonomy" id="1133344"/>
    <lineage>
        <taxon>Bacteria</taxon>
        <taxon>Pseudomonadati</taxon>
        <taxon>Pseudomonadota</taxon>
        <taxon>Alphaproteobacteria</taxon>
        <taxon>Hyphomicrobiales</taxon>
        <taxon>Methylopilaceae</taxon>
        <taxon>Hansschlegelia</taxon>
    </lineage>
</organism>
<dbReference type="InterPro" id="IPR006626">
    <property type="entry name" value="PbH1"/>
</dbReference>
<keyword evidence="5" id="KW-1185">Reference proteome</keyword>
<accession>A0A7W6D1R7</accession>
<feature type="chain" id="PRO_5031311045" evidence="2">
    <location>
        <begin position="36"/>
        <end position="455"/>
    </location>
</feature>
<dbReference type="SUPFAM" id="SSF51126">
    <property type="entry name" value="Pectin lyase-like"/>
    <property type="match status" value="1"/>
</dbReference>
<dbReference type="AlphaFoldDB" id="A0A7W6D1R7"/>